<evidence type="ECO:0000256" key="5">
    <source>
        <dbReference type="PROSITE-ProRule" id="PRU00169"/>
    </source>
</evidence>
<keyword evidence="1" id="KW-0597">Phosphoprotein</keyword>
<evidence type="ECO:0000256" key="1">
    <source>
        <dbReference type="ARBA" id="ARBA00022553"/>
    </source>
</evidence>
<keyword evidence="3 6" id="KW-0238">DNA-binding</keyword>
<gene>
    <name evidence="9" type="ORF">GEV26_16905</name>
</gene>
<dbReference type="InterPro" id="IPR039420">
    <property type="entry name" value="WalR-like"/>
</dbReference>
<dbReference type="PANTHER" id="PTHR48111">
    <property type="entry name" value="REGULATOR OF RPOS"/>
    <property type="match status" value="1"/>
</dbReference>
<dbReference type="InterPro" id="IPR016032">
    <property type="entry name" value="Sig_transdc_resp-reg_C-effctor"/>
</dbReference>
<keyword evidence="10" id="KW-1185">Reference proteome</keyword>
<reference evidence="9 10" key="1">
    <citation type="submission" date="2019-11" db="EMBL/GenBank/DDBJ databases">
        <authorList>
            <person name="Li J."/>
        </authorList>
    </citation>
    <scope>NUCLEOTIDE SEQUENCE [LARGE SCALE GENOMIC DNA]</scope>
    <source>
        <strain evidence="9 10">MF47</strain>
    </source>
</reference>
<protein>
    <submittedName>
        <fullName evidence="9">Response regulator</fullName>
    </submittedName>
</protein>
<dbReference type="Pfam" id="PF00072">
    <property type="entry name" value="Response_reg"/>
    <property type="match status" value="1"/>
</dbReference>
<dbReference type="GO" id="GO:0000976">
    <property type="term" value="F:transcription cis-regulatory region binding"/>
    <property type="evidence" value="ECO:0007669"/>
    <property type="project" value="TreeGrafter"/>
</dbReference>
<dbReference type="InterPro" id="IPR036388">
    <property type="entry name" value="WH-like_DNA-bd_sf"/>
</dbReference>
<dbReference type="GO" id="GO:0000156">
    <property type="term" value="F:phosphorelay response regulator activity"/>
    <property type="evidence" value="ECO:0007669"/>
    <property type="project" value="TreeGrafter"/>
</dbReference>
<dbReference type="PROSITE" id="PS50110">
    <property type="entry name" value="RESPONSE_REGULATORY"/>
    <property type="match status" value="1"/>
</dbReference>
<dbReference type="Gene3D" id="1.10.10.10">
    <property type="entry name" value="Winged helix-like DNA-binding domain superfamily/Winged helix DNA-binding domain"/>
    <property type="match status" value="1"/>
</dbReference>
<dbReference type="Pfam" id="PF00486">
    <property type="entry name" value="Trans_reg_C"/>
    <property type="match status" value="1"/>
</dbReference>
<evidence type="ECO:0000256" key="3">
    <source>
        <dbReference type="ARBA" id="ARBA00023125"/>
    </source>
</evidence>
<dbReference type="KEGG" id="aef:GEV26_16905"/>
<dbReference type="GO" id="GO:0032993">
    <property type="term" value="C:protein-DNA complex"/>
    <property type="evidence" value="ECO:0007669"/>
    <property type="project" value="TreeGrafter"/>
</dbReference>
<dbReference type="SMART" id="SM00448">
    <property type="entry name" value="REC"/>
    <property type="match status" value="1"/>
</dbReference>
<dbReference type="PROSITE" id="PS51755">
    <property type="entry name" value="OMPR_PHOB"/>
    <property type="match status" value="1"/>
</dbReference>
<feature type="domain" description="OmpR/PhoB-type" evidence="8">
    <location>
        <begin position="135"/>
        <end position="233"/>
    </location>
</feature>
<evidence type="ECO:0000256" key="6">
    <source>
        <dbReference type="PROSITE-ProRule" id="PRU01091"/>
    </source>
</evidence>
<dbReference type="SUPFAM" id="SSF52172">
    <property type="entry name" value="CheY-like"/>
    <property type="match status" value="1"/>
</dbReference>
<dbReference type="Gene3D" id="3.40.50.2300">
    <property type="match status" value="1"/>
</dbReference>
<dbReference type="RefSeq" id="WP_153654722.1">
    <property type="nucleotide sequence ID" value="NZ_CP045737.1"/>
</dbReference>
<dbReference type="InterPro" id="IPR011006">
    <property type="entry name" value="CheY-like_superfamily"/>
</dbReference>
<proteinExistence type="predicted"/>
<dbReference type="SUPFAM" id="SSF46894">
    <property type="entry name" value="C-terminal effector domain of the bipartite response regulators"/>
    <property type="match status" value="1"/>
</dbReference>
<dbReference type="EMBL" id="CP045737">
    <property type="protein sequence ID" value="QGG42918.1"/>
    <property type="molecule type" value="Genomic_DNA"/>
</dbReference>
<dbReference type="AlphaFoldDB" id="A0A5Q2MJN3"/>
<feature type="domain" description="Response regulatory" evidence="7">
    <location>
        <begin position="8"/>
        <end position="122"/>
    </location>
</feature>
<feature type="DNA-binding region" description="OmpR/PhoB-type" evidence="6">
    <location>
        <begin position="135"/>
        <end position="233"/>
    </location>
</feature>
<dbReference type="SMART" id="SM00862">
    <property type="entry name" value="Trans_reg_C"/>
    <property type="match status" value="1"/>
</dbReference>
<dbReference type="InterPro" id="IPR001789">
    <property type="entry name" value="Sig_transdc_resp-reg_receiver"/>
</dbReference>
<dbReference type="PANTHER" id="PTHR48111:SF4">
    <property type="entry name" value="DNA-BINDING DUAL TRANSCRIPTIONAL REGULATOR OMPR"/>
    <property type="match status" value="1"/>
</dbReference>
<dbReference type="GO" id="GO:0005829">
    <property type="term" value="C:cytosol"/>
    <property type="evidence" value="ECO:0007669"/>
    <property type="project" value="TreeGrafter"/>
</dbReference>
<keyword evidence="2" id="KW-0805">Transcription regulation</keyword>
<dbReference type="GO" id="GO:0006355">
    <property type="term" value="P:regulation of DNA-templated transcription"/>
    <property type="evidence" value="ECO:0007669"/>
    <property type="project" value="InterPro"/>
</dbReference>
<evidence type="ECO:0000313" key="10">
    <source>
        <dbReference type="Proteomes" id="UP000392064"/>
    </source>
</evidence>
<comment type="caution">
    <text evidence="5">Lacks conserved residue(s) required for the propagation of feature annotation.</text>
</comment>
<dbReference type="Proteomes" id="UP000392064">
    <property type="component" value="Chromosome"/>
</dbReference>
<evidence type="ECO:0000313" key="9">
    <source>
        <dbReference type="EMBL" id="QGG42918.1"/>
    </source>
</evidence>
<evidence type="ECO:0000256" key="4">
    <source>
        <dbReference type="ARBA" id="ARBA00023163"/>
    </source>
</evidence>
<dbReference type="InterPro" id="IPR001867">
    <property type="entry name" value="OmpR/PhoB-type_DNA-bd"/>
</dbReference>
<evidence type="ECO:0000259" key="7">
    <source>
        <dbReference type="PROSITE" id="PS50110"/>
    </source>
</evidence>
<keyword evidence="4" id="KW-0804">Transcription</keyword>
<name>A0A5Q2MJN3_9ACTN</name>
<evidence type="ECO:0000259" key="8">
    <source>
        <dbReference type="PROSITE" id="PS51755"/>
    </source>
</evidence>
<dbReference type="CDD" id="cd00383">
    <property type="entry name" value="trans_reg_C"/>
    <property type="match status" value="1"/>
</dbReference>
<accession>A0A5Q2MJN3</accession>
<sequence length="238" mass="26156">MALGDRPHVLVVLHAADLRDDLRRHLEIEDYDVSVAVAGPEGLAAARELEPDLVVLESALAGIDGVQICEHLRVDDASRVPIMLLTPDVGDERFSRLTSGADDYVATPIGAAELARRIGSVLRRSLVSSGPRPVAGLLTDGDLALNPVTRTAMRDGIELPLTPREFDLLHFFVRHPGRAFRRDDLLRQVWGWEYADDSTVAVHVERVRNNVEEVPAEPLRLVSVEGVGYRWDPTPDGA</sequence>
<evidence type="ECO:0000256" key="2">
    <source>
        <dbReference type="ARBA" id="ARBA00023015"/>
    </source>
</evidence>
<organism evidence="9 10">
    <name type="scientific">Aeromicrobium yanjiei</name>
    <dbReference type="NCBI Taxonomy" id="2662028"/>
    <lineage>
        <taxon>Bacteria</taxon>
        <taxon>Bacillati</taxon>
        <taxon>Actinomycetota</taxon>
        <taxon>Actinomycetes</taxon>
        <taxon>Propionibacteriales</taxon>
        <taxon>Nocardioidaceae</taxon>
        <taxon>Aeromicrobium</taxon>
    </lineage>
</organism>